<dbReference type="NCBIfam" id="TIGR01879">
    <property type="entry name" value="hydantase"/>
    <property type="match status" value="1"/>
</dbReference>
<evidence type="ECO:0000256" key="1">
    <source>
        <dbReference type="ARBA" id="ARBA00001936"/>
    </source>
</evidence>
<keyword evidence="7" id="KW-0862">Zinc</keyword>
<keyword evidence="6" id="KW-0464">Manganese</keyword>
<dbReference type="Gene3D" id="3.30.70.360">
    <property type="match status" value="1"/>
</dbReference>
<dbReference type="PANTHER" id="PTHR32494">
    <property type="entry name" value="ALLANTOATE DEIMINASE-RELATED"/>
    <property type="match status" value="1"/>
</dbReference>
<dbReference type="Gene3D" id="3.40.630.10">
    <property type="entry name" value="Zn peptidases"/>
    <property type="match status" value="1"/>
</dbReference>
<feature type="binding site" evidence="7">
    <location>
        <position position="112"/>
    </location>
    <ligand>
        <name>Zn(2+)</name>
        <dbReference type="ChEBI" id="CHEBI:29105"/>
        <label>2</label>
    </ligand>
</feature>
<keyword evidence="4 7" id="KW-0479">Metal-binding</keyword>
<dbReference type="SUPFAM" id="SSF53187">
    <property type="entry name" value="Zn-dependent exopeptidases"/>
    <property type="match status" value="1"/>
</dbReference>
<evidence type="ECO:0000313" key="8">
    <source>
        <dbReference type="EMBL" id="MBB3100718.1"/>
    </source>
</evidence>
<organism evidence="8 9">
    <name type="scientific">Actinoplanes campanulatus</name>
    <dbReference type="NCBI Taxonomy" id="113559"/>
    <lineage>
        <taxon>Bacteria</taxon>
        <taxon>Bacillati</taxon>
        <taxon>Actinomycetota</taxon>
        <taxon>Actinomycetes</taxon>
        <taxon>Micromonosporales</taxon>
        <taxon>Micromonosporaceae</taxon>
        <taxon>Actinoplanes</taxon>
    </lineage>
</organism>
<dbReference type="GO" id="GO:0046872">
    <property type="term" value="F:metal ion binding"/>
    <property type="evidence" value="ECO:0007669"/>
    <property type="project" value="UniProtKB-KW"/>
</dbReference>
<evidence type="ECO:0000256" key="2">
    <source>
        <dbReference type="ARBA" id="ARBA00006153"/>
    </source>
</evidence>
<dbReference type="GO" id="GO:0050538">
    <property type="term" value="F:N-carbamoyl-L-amino-acid hydrolase activity"/>
    <property type="evidence" value="ECO:0007669"/>
    <property type="project" value="UniProtKB-EC"/>
</dbReference>
<dbReference type="PANTHER" id="PTHR32494:SF19">
    <property type="entry name" value="ALLANTOATE DEIMINASE-RELATED"/>
    <property type="match status" value="1"/>
</dbReference>
<dbReference type="PIRSF" id="PIRSF001235">
    <property type="entry name" value="Amidase_carbamoylase"/>
    <property type="match status" value="1"/>
</dbReference>
<comment type="cofactor">
    <cofactor evidence="7">
        <name>Zn(2+)</name>
        <dbReference type="ChEBI" id="CHEBI:29105"/>
    </cofactor>
    <text evidence="7">Binds 2 Zn(2+) ions per subunit.</text>
</comment>
<dbReference type="NCBIfam" id="NF006771">
    <property type="entry name" value="PRK09290.1-5"/>
    <property type="match status" value="1"/>
</dbReference>
<dbReference type="InterPro" id="IPR002933">
    <property type="entry name" value="Peptidase_M20"/>
</dbReference>
<dbReference type="InterPro" id="IPR036264">
    <property type="entry name" value="Bact_exopeptidase_dim_dom"/>
</dbReference>
<feature type="binding site" evidence="7">
    <location>
        <position position="402"/>
    </location>
    <ligand>
        <name>Zn(2+)</name>
        <dbReference type="ChEBI" id="CHEBI:29105"/>
        <label>2</label>
    </ligand>
</feature>
<dbReference type="GO" id="GO:0016813">
    <property type="term" value="F:hydrolase activity, acting on carbon-nitrogen (but not peptide) bonds, in linear amidines"/>
    <property type="evidence" value="ECO:0007669"/>
    <property type="project" value="InterPro"/>
</dbReference>
<evidence type="ECO:0000256" key="4">
    <source>
        <dbReference type="ARBA" id="ARBA00022723"/>
    </source>
</evidence>
<dbReference type="EC" id="3.5.1.87" evidence="8"/>
<comment type="cofactor">
    <cofactor evidence="1">
        <name>Mn(2+)</name>
        <dbReference type="ChEBI" id="CHEBI:29035"/>
    </cofactor>
</comment>
<dbReference type="Proteomes" id="UP000590749">
    <property type="component" value="Unassembled WGS sequence"/>
</dbReference>
<protein>
    <submittedName>
        <fullName evidence="8">N-carbamoyl-L-amino-acid hydrolase</fullName>
        <ecNumber evidence="8">3.5.1.87</ecNumber>
    </submittedName>
</protein>
<feature type="binding site" evidence="7">
    <location>
        <position position="210"/>
    </location>
    <ligand>
        <name>Zn(2+)</name>
        <dbReference type="ChEBI" id="CHEBI:29105"/>
        <label>1</label>
    </ligand>
</feature>
<dbReference type="RefSeq" id="WP_183226764.1">
    <property type="nucleotide sequence ID" value="NZ_BMPW01000029.1"/>
</dbReference>
<comment type="caution">
    <text evidence="8">The sequence shown here is derived from an EMBL/GenBank/DDBJ whole genome shotgun (WGS) entry which is preliminary data.</text>
</comment>
<reference evidence="8 9" key="1">
    <citation type="submission" date="2020-08" db="EMBL/GenBank/DDBJ databases">
        <title>Genomic Encyclopedia of Type Strains, Phase III (KMG-III): the genomes of soil and plant-associated and newly described type strains.</title>
        <authorList>
            <person name="Whitman W."/>
        </authorList>
    </citation>
    <scope>NUCLEOTIDE SEQUENCE [LARGE SCALE GENOMIC DNA]</scope>
    <source>
        <strain evidence="8 9">CECT 3287</strain>
    </source>
</reference>
<sequence length="442" mass="45625">MSQPNLKARESGGLVLDSHAGLRIDGARLIDSLDRLGEIGADPAGGVTRLGLSAEEHAARVFLGDLCAAAGLEAETDPAGNLFARRPGTRRAKPVLLVGSHVDTVVRGGRLDGAYGVLAALETLRVLHEHRVSLPVEMVVVAFANEEGALVQTPFWGSRMLCGSLANPLGATDRTGRPVGAYLATAGGAPDRLADVAWPPGSVAAFIELHIEQGPSLERQGVPVGVVEGIVGRTILDIGVTGEAQHAGTTPMADRRDALTAAAEIVLAVRRIAAEDRVCATATTGFIEAAPNVTNTVPGVVRLSAEVRDTDPARQARGEDVVREQCARVAAASGCRVEVTATMRSRPVSTAPALRGVIREAADRLGLPHLTMPSGAGHDAQIVARIAPVGMIFVPSRRGISHAPGEDTGPGDLVNGANVLLQAVLGAQAELSRPDGHDSSSG</sequence>
<evidence type="ECO:0000256" key="3">
    <source>
        <dbReference type="ARBA" id="ARBA00011738"/>
    </source>
</evidence>
<dbReference type="EMBL" id="JACHXF010000028">
    <property type="protein sequence ID" value="MBB3100718.1"/>
    <property type="molecule type" value="Genomic_DNA"/>
</dbReference>
<dbReference type="InterPro" id="IPR001261">
    <property type="entry name" value="ArgE/DapE_CS"/>
</dbReference>
<comment type="similarity">
    <text evidence="2">Belongs to the peptidase M20 family.</text>
</comment>
<keyword evidence="9" id="KW-1185">Reference proteome</keyword>
<comment type="subunit">
    <text evidence="3">Homodimer.</text>
</comment>
<accession>A0A7W5FJF1</accession>
<evidence type="ECO:0000256" key="7">
    <source>
        <dbReference type="PIRSR" id="PIRSR001235-1"/>
    </source>
</evidence>
<evidence type="ECO:0000256" key="6">
    <source>
        <dbReference type="ARBA" id="ARBA00023211"/>
    </source>
</evidence>
<evidence type="ECO:0000313" key="9">
    <source>
        <dbReference type="Proteomes" id="UP000590749"/>
    </source>
</evidence>
<dbReference type="Pfam" id="PF01546">
    <property type="entry name" value="Peptidase_M20"/>
    <property type="match status" value="1"/>
</dbReference>
<gene>
    <name evidence="8" type="ORF">FHR83_008443</name>
</gene>
<dbReference type="InterPro" id="IPR010158">
    <property type="entry name" value="Amidase_Cbmase"/>
</dbReference>
<dbReference type="AlphaFoldDB" id="A0A7W5FJF1"/>
<dbReference type="SUPFAM" id="SSF55031">
    <property type="entry name" value="Bacterial exopeptidase dimerisation domain"/>
    <property type="match status" value="1"/>
</dbReference>
<feature type="binding site" evidence="7">
    <location>
        <position position="147"/>
    </location>
    <ligand>
        <name>Zn(2+)</name>
        <dbReference type="ChEBI" id="CHEBI:29105"/>
        <label>2</label>
    </ligand>
</feature>
<proteinExistence type="inferred from homology"/>
<feature type="binding site" evidence="7">
    <location>
        <position position="101"/>
    </location>
    <ligand>
        <name>Zn(2+)</name>
        <dbReference type="ChEBI" id="CHEBI:29105"/>
        <label>1</label>
    </ligand>
</feature>
<name>A0A7W5FJF1_9ACTN</name>
<keyword evidence="5 8" id="KW-0378">Hydrolase</keyword>
<dbReference type="PROSITE" id="PS00758">
    <property type="entry name" value="ARGE_DAPE_CPG2_1"/>
    <property type="match status" value="1"/>
</dbReference>
<feature type="binding site" evidence="7">
    <location>
        <position position="112"/>
    </location>
    <ligand>
        <name>Zn(2+)</name>
        <dbReference type="ChEBI" id="CHEBI:29105"/>
        <label>1</label>
    </ligand>
</feature>
<evidence type="ECO:0000256" key="5">
    <source>
        <dbReference type="ARBA" id="ARBA00022801"/>
    </source>
</evidence>
<dbReference type="CDD" id="cd03884">
    <property type="entry name" value="M20_bAS"/>
    <property type="match status" value="1"/>
</dbReference>